<organism evidence="2 3">
    <name type="scientific">Desulfobaculum bizertense DSM 18034</name>
    <dbReference type="NCBI Taxonomy" id="1121442"/>
    <lineage>
        <taxon>Bacteria</taxon>
        <taxon>Pseudomonadati</taxon>
        <taxon>Thermodesulfobacteriota</taxon>
        <taxon>Desulfovibrionia</taxon>
        <taxon>Desulfovibrionales</taxon>
        <taxon>Desulfovibrionaceae</taxon>
        <taxon>Desulfobaculum</taxon>
    </lineage>
</organism>
<keyword evidence="3" id="KW-1185">Reference proteome</keyword>
<sequence>MGNESHFCFFSQKEEFSRGNIDISCFSLGADASVLISGGETPHIGALALASPHPSLANPAEVSSTCSVLALPQHREDQLARSIALRLAAAWNCVVSVACGIHIDAASSEEIQEIQMVVERLVTDAERSR</sequence>
<dbReference type="RefSeq" id="WP_078686053.1">
    <property type="nucleotide sequence ID" value="NZ_FUYA01000012.1"/>
</dbReference>
<name>A0A1T4X0C2_9BACT</name>
<reference evidence="2 3" key="1">
    <citation type="submission" date="2017-02" db="EMBL/GenBank/DDBJ databases">
        <authorList>
            <person name="Peterson S.W."/>
        </authorList>
    </citation>
    <scope>NUCLEOTIDE SEQUENCE [LARGE SCALE GENOMIC DNA]</scope>
    <source>
        <strain evidence="2 3">DSM 18034</strain>
    </source>
</reference>
<feature type="domain" description="Prenylated flavin chaperone LpdD-like" evidence="1">
    <location>
        <begin position="18"/>
        <end position="124"/>
    </location>
</feature>
<dbReference type="AlphaFoldDB" id="A0A1T4X0C2"/>
<dbReference type="OrthoDB" id="5878625at2"/>
<evidence type="ECO:0000313" key="3">
    <source>
        <dbReference type="Proteomes" id="UP000189733"/>
    </source>
</evidence>
<evidence type="ECO:0000259" key="1">
    <source>
        <dbReference type="Pfam" id="PF21758"/>
    </source>
</evidence>
<dbReference type="EMBL" id="FUYA01000012">
    <property type="protein sequence ID" value="SKA82311.1"/>
    <property type="molecule type" value="Genomic_DNA"/>
</dbReference>
<dbReference type="Proteomes" id="UP000189733">
    <property type="component" value="Unassembled WGS sequence"/>
</dbReference>
<accession>A0A1T4X0C2</accession>
<dbReference type="InterPro" id="IPR048844">
    <property type="entry name" value="LpdD_chaperone-like"/>
</dbReference>
<dbReference type="STRING" id="1121442.SAMN02745702_02787"/>
<dbReference type="Pfam" id="PF21758">
    <property type="entry name" value="PAC_bac"/>
    <property type="match status" value="1"/>
</dbReference>
<evidence type="ECO:0000313" key="2">
    <source>
        <dbReference type="EMBL" id="SKA82311.1"/>
    </source>
</evidence>
<proteinExistence type="predicted"/>
<gene>
    <name evidence="2" type="ORF">SAMN02745702_02787</name>
</gene>
<protein>
    <recommendedName>
        <fullName evidence="1">Prenylated flavin chaperone LpdD-like domain-containing protein</fullName>
    </recommendedName>
</protein>